<sequence>MNLSTAKNLIEDILKSIINPDGSAATEKFSSLRDVDAKVREVKMILKDLPGDKNSIFNEFEQDVDFSANSRRVRLEALAHYCNTALRFLDTGVIHEKKLLVSAPDLSKLTSFLPDLDVIIQDRWLEAQKCQYAKAYLSSVIMMGSILEALLLSRSLMSQPEAFRSKSAPRKKDGSNIPINAWNLNTLLDVAVELGWIKTDRGKFGHALRESRNVVHPWAHVTTKADYDEATCKTCWHVLKASVDDLLNSIA</sequence>
<evidence type="ECO:0008006" key="3">
    <source>
        <dbReference type="Google" id="ProtNLM"/>
    </source>
</evidence>
<dbReference type="RefSeq" id="WP_189013689.1">
    <property type="nucleotide sequence ID" value="NZ_BMHE01000018.1"/>
</dbReference>
<dbReference type="Proteomes" id="UP000615455">
    <property type="component" value="Unassembled WGS sequence"/>
</dbReference>
<gene>
    <name evidence="1" type="ORF">GCM10008018_36670</name>
</gene>
<proteinExistence type="predicted"/>
<comment type="caution">
    <text evidence="1">The sequence shown here is derived from an EMBL/GenBank/DDBJ whole genome shotgun (WGS) entry which is preliminary data.</text>
</comment>
<keyword evidence="2" id="KW-1185">Reference proteome</keyword>
<dbReference type="EMBL" id="BMHE01000018">
    <property type="protein sequence ID" value="GFZ87166.1"/>
    <property type="molecule type" value="Genomic_DNA"/>
</dbReference>
<accession>A0ABQ1EVD5</accession>
<name>A0ABQ1EVD5_9BACL</name>
<evidence type="ECO:0000313" key="2">
    <source>
        <dbReference type="Proteomes" id="UP000615455"/>
    </source>
</evidence>
<evidence type="ECO:0000313" key="1">
    <source>
        <dbReference type="EMBL" id="GFZ87166.1"/>
    </source>
</evidence>
<protein>
    <recommendedName>
        <fullName evidence="3">DUF4145 domain-containing protein</fullName>
    </recommendedName>
</protein>
<reference evidence="2" key="1">
    <citation type="journal article" date="2019" name="Int. J. Syst. Evol. Microbiol.">
        <title>The Global Catalogue of Microorganisms (GCM) 10K type strain sequencing project: providing services to taxonomists for standard genome sequencing and annotation.</title>
        <authorList>
            <consortium name="The Broad Institute Genomics Platform"/>
            <consortium name="The Broad Institute Genome Sequencing Center for Infectious Disease"/>
            <person name="Wu L."/>
            <person name="Ma J."/>
        </authorList>
    </citation>
    <scope>NUCLEOTIDE SEQUENCE [LARGE SCALE GENOMIC DNA]</scope>
    <source>
        <strain evidence="2">CGMCC 1.15043</strain>
    </source>
</reference>
<organism evidence="1 2">
    <name type="scientific">Paenibacillus marchantiophytorum</name>
    <dbReference type="NCBI Taxonomy" id="1619310"/>
    <lineage>
        <taxon>Bacteria</taxon>
        <taxon>Bacillati</taxon>
        <taxon>Bacillota</taxon>
        <taxon>Bacilli</taxon>
        <taxon>Bacillales</taxon>
        <taxon>Paenibacillaceae</taxon>
        <taxon>Paenibacillus</taxon>
    </lineage>
</organism>